<reference evidence="2" key="1">
    <citation type="submission" date="2020-05" db="EMBL/GenBank/DDBJ databases">
        <authorList>
            <person name="Chiriac C."/>
            <person name="Salcher M."/>
            <person name="Ghai R."/>
            <person name="Kavagutti S V."/>
        </authorList>
    </citation>
    <scope>NUCLEOTIDE SEQUENCE</scope>
</reference>
<dbReference type="PANTHER" id="PTHR22916">
    <property type="entry name" value="GLYCOSYLTRANSFERASE"/>
    <property type="match status" value="1"/>
</dbReference>
<accession>A0A6J6E5U2</accession>
<protein>
    <submittedName>
        <fullName evidence="2">Unannotated protein</fullName>
    </submittedName>
</protein>
<gene>
    <name evidence="2" type="ORF">UFOPK1591_01281</name>
</gene>
<dbReference type="InterPro" id="IPR001173">
    <property type="entry name" value="Glyco_trans_2-like"/>
</dbReference>
<dbReference type="GO" id="GO:0016758">
    <property type="term" value="F:hexosyltransferase activity"/>
    <property type="evidence" value="ECO:0007669"/>
    <property type="project" value="UniProtKB-ARBA"/>
</dbReference>
<dbReference type="InterPro" id="IPR029044">
    <property type="entry name" value="Nucleotide-diphossugar_trans"/>
</dbReference>
<dbReference type="PANTHER" id="PTHR22916:SF3">
    <property type="entry name" value="UDP-GLCNAC:BETAGAL BETA-1,3-N-ACETYLGLUCOSAMINYLTRANSFERASE-LIKE PROTEIN 1"/>
    <property type="match status" value="1"/>
</dbReference>
<dbReference type="AlphaFoldDB" id="A0A6J6E5U2"/>
<proteinExistence type="predicted"/>
<dbReference type="Pfam" id="PF00535">
    <property type="entry name" value="Glycos_transf_2"/>
    <property type="match status" value="1"/>
</dbReference>
<feature type="domain" description="Glycosyltransferase 2-like" evidence="1">
    <location>
        <begin position="6"/>
        <end position="124"/>
    </location>
</feature>
<organism evidence="2">
    <name type="scientific">freshwater metagenome</name>
    <dbReference type="NCBI Taxonomy" id="449393"/>
    <lineage>
        <taxon>unclassified sequences</taxon>
        <taxon>metagenomes</taxon>
        <taxon>ecological metagenomes</taxon>
    </lineage>
</organism>
<name>A0A6J6E5U2_9ZZZZ</name>
<sequence>MSLSISVALCTHNGSRFVAEQVRSILSQSRLPREIVLSDDASSDDTVEIVRNEIADFNQGRPETITLIVRENTPALGVTKNFEQAIRLCTSDLVALADQDDVWVPEKLARMASEFDARPDLTLLHANLKLVDAQLNSLGADMFTVYRVSNWEFESIHDGRAIDVLVRRNLVTGASSMFRRALLDVAQPLPKAWIHDEWLGIVASVSGRVDVLDEPLVLYRQHGGNQIGAARMNLRHYIGRMIFSRTDRNARLLARATQMAEHPVFATRPAMREIAIDKLAHETARWNFPASRLRRLGPVLRERRTGRYQRFGLGIQDIARDLIQPV</sequence>
<evidence type="ECO:0000259" key="1">
    <source>
        <dbReference type="Pfam" id="PF00535"/>
    </source>
</evidence>
<dbReference type="EMBL" id="CAEZTD010000123">
    <property type="protein sequence ID" value="CAB4570664.1"/>
    <property type="molecule type" value="Genomic_DNA"/>
</dbReference>
<dbReference type="CDD" id="cd04196">
    <property type="entry name" value="GT_2_like_d"/>
    <property type="match status" value="1"/>
</dbReference>
<evidence type="ECO:0000313" key="2">
    <source>
        <dbReference type="EMBL" id="CAB4570664.1"/>
    </source>
</evidence>
<dbReference type="Gene3D" id="3.90.550.10">
    <property type="entry name" value="Spore Coat Polysaccharide Biosynthesis Protein SpsA, Chain A"/>
    <property type="match status" value="1"/>
</dbReference>
<dbReference type="SUPFAM" id="SSF53448">
    <property type="entry name" value="Nucleotide-diphospho-sugar transferases"/>
    <property type="match status" value="1"/>
</dbReference>